<dbReference type="EMBL" id="CP006939">
    <property type="protein sequence ID" value="AHC13516.1"/>
    <property type="molecule type" value="Genomic_DNA"/>
</dbReference>
<dbReference type="OrthoDB" id="9779622at2"/>
<feature type="domain" description="J" evidence="1">
    <location>
        <begin position="204"/>
        <end position="287"/>
    </location>
</feature>
<dbReference type="Pfam" id="PF00226">
    <property type="entry name" value="DnaJ"/>
    <property type="match status" value="1"/>
</dbReference>
<reference evidence="2 3" key="1">
    <citation type="journal article" date="2015" name="Stand. Genomic Sci.">
        <title>Complete genome sequence and description of Salinispira pacifica gen. nov., sp. nov., a novel spirochaete isolated form a hypersaline microbial mat.</title>
        <authorList>
            <person name="Ben Hania W."/>
            <person name="Joseph M."/>
            <person name="Schumann P."/>
            <person name="Bunk B."/>
            <person name="Fiebig A."/>
            <person name="Sproer C."/>
            <person name="Klenk H.P."/>
            <person name="Fardeau M.L."/>
            <person name="Spring S."/>
        </authorList>
    </citation>
    <scope>NUCLEOTIDE SEQUENCE [LARGE SCALE GENOMIC DNA]</scope>
    <source>
        <strain evidence="2 3">L21-RPul-D2</strain>
    </source>
</reference>
<dbReference type="Gene3D" id="1.10.287.110">
    <property type="entry name" value="DnaJ domain"/>
    <property type="match status" value="1"/>
</dbReference>
<protein>
    <recommendedName>
        <fullName evidence="1">J domain-containing protein</fullName>
    </recommendedName>
</protein>
<evidence type="ECO:0000313" key="2">
    <source>
        <dbReference type="EMBL" id="AHC13516.1"/>
    </source>
</evidence>
<accession>V5WEE6</accession>
<name>V5WEE6_9SPIO</name>
<dbReference type="Proteomes" id="UP000018680">
    <property type="component" value="Chromosome"/>
</dbReference>
<dbReference type="CDD" id="cd06257">
    <property type="entry name" value="DnaJ"/>
    <property type="match status" value="1"/>
</dbReference>
<dbReference type="SUPFAM" id="SSF46565">
    <property type="entry name" value="Chaperone J-domain"/>
    <property type="match status" value="1"/>
</dbReference>
<proteinExistence type="predicted"/>
<organism evidence="2 3">
    <name type="scientific">Salinispira pacifica</name>
    <dbReference type="NCBI Taxonomy" id="1307761"/>
    <lineage>
        <taxon>Bacteria</taxon>
        <taxon>Pseudomonadati</taxon>
        <taxon>Spirochaetota</taxon>
        <taxon>Spirochaetia</taxon>
        <taxon>Spirochaetales</taxon>
        <taxon>Spirochaetaceae</taxon>
        <taxon>Salinispira</taxon>
    </lineage>
</organism>
<dbReference type="RefSeq" id="WP_024266449.1">
    <property type="nucleotide sequence ID" value="NC_023035.1"/>
</dbReference>
<dbReference type="STRING" id="1307761.L21SP2_0070"/>
<evidence type="ECO:0000259" key="1">
    <source>
        <dbReference type="PROSITE" id="PS50076"/>
    </source>
</evidence>
<dbReference type="PROSITE" id="PS50076">
    <property type="entry name" value="DNAJ_2"/>
    <property type="match status" value="1"/>
</dbReference>
<dbReference type="KEGG" id="slr:L21SP2_0070"/>
<dbReference type="SMART" id="SM00271">
    <property type="entry name" value="DnaJ"/>
    <property type="match status" value="1"/>
</dbReference>
<dbReference type="InterPro" id="IPR036869">
    <property type="entry name" value="J_dom_sf"/>
</dbReference>
<dbReference type="HOGENOM" id="CLU_969399_0_0_12"/>
<keyword evidence="3" id="KW-1185">Reference proteome</keyword>
<evidence type="ECO:0000313" key="3">
    <source>
        <dbReference type="Proteomes" id="UP000018680"/>
    </source>
</evidence>
<dbReference type="AlphaFoldDB" id="V5WEE6"/>
<dbReference type="InterPro" id="IPR001623">
    <property type="entry name" value="DnaJ_domain"/>
</dbReference>
<sequence>MMIRAKIAGAILGFPFGIPGVVFGVIVGTLVDQLLALQRNTRDLEAFFTRGVFISRMKRLARPAAAIALSVKMISIDQAYEDRLKELVISSVRKFFSIRSLDEKHLEDFWNAAVRHEAGLNIQWLVRVYGISPPEFIELSQMYSYGGETERDFLFNLMHRLAGMDERGLSREEYALMQEIFEPMGLGIREIRQRLRSMPYLDARHLSLLDLEQGCSEADVKARYRQMAARLHPDIQVQIGYDENASPSDGEERKREEFSRLQEAYSNLLWQFRLYTPADGREGGEEI</sequence>
<gene>
    <name evidence="2" type="ORF">L21SP2_0070</name>
</gene>